<evidence type="ECO:0000259" key="4">
    <source>
        <dbReference type="PROSITE" id="PS51084"/>
    </source>
</evidence>
<feature type="short sequence motif" description="Histidine triad motif" evidence="2 3">
    <location>
        <begin position="101"/>
        <end position="105"/>
    </location>
</feature>
<evidence type="ECO:0000256" key="1">
    <source>
        <dbReference type="PIRSR" id="PIRSR601310-1"/>
    </source>
</evidence>
<dbReference type="Proteomes" id="UP000233491">
    <property type="component" value="Unassembled WGS sequence"/>
</dbReference>
<dbReference type="Pfam" id="PF01230">
    <property type="entry name" value="HIT"/>
    <property type="match status" value="1"/>
</dbReference>
<dbReference type="SUPFAM" id="SSF54197">
    <property type="entry name" value="HIT-like"/>
    <property type="match status" value="1"/>
</dbReference>
<dbReference type="AlphaFoldDB" id="A0A1I4QWV1"/>
<dbReference type="PROSITE" id="PS51084">
    <property type="entry name" value="HIT_2"/>
    <property type="match status" value="1"/>
</dbReference>
<dbReference type="PANTHER" id="PTHR46648">
    <property type="entry name" value="HIT FAMILY PROTEIN 1"/>
    <property type="match status" value="1"/>
</dbReference>
<dbReference type="RefSeq" id="WP_101287483.1">
    <property type="nucleotide sequence ID" value="NZ_FOUQ01000001.1"/>
</dbReference>
<evidence type="ECO:0000313" key="5">
    <source>
        <dbReference type="EMBL" id="PKR90390.1"/>
    </source>
</evidence>
<dbReference type="OrthoDB" id="9784774at2"/>
<dbReference type="InterPro" id="IPR011146">
    <property type="entry name" value="HIT-like"/>
</dbReference>
<feature type="domain" description="HIT" evidence="4">
    <location>
        <begin position="9"/>
        <end position="116"/>
    </location>
</feature>
<comment type="caution">
    <text evidence="5">The sequence shown here is derived from an EMBL/GenBank/DDBJ whole genome shotgun (WGS) entry which is preliminary data.</text>
</comment>
<dbReference type="InterPro" id="IPR001310">
    <property type="entry name" value="Histidine_triad_HIT"/>
</dbReference>
<evidence type="ECO:0000256" key="3">
    <source>
        <dbReference type="PROSITE-ProRule" id="PRU00464"/>
    </source>
</evidence>
<dbReference type="GO" id="GO:0003824">
    <property type="term" value="F:catalytic activity"/>
    <property type="evidence" value="ECO:0007669"/>
    <property type="project" value="InterPro"/>
</dbReference>
<organism evidence="5 6">
    <name type="scientific">Pleomorphomonas diazotrophica</name>
    <dbReference type="NCBI Taxonomy" id="1166257"/>
    <lineage>
        <taxon>Bacteria</taxon>
        <taxon>Pseudomonadati</taxon>
        <taxon>Pseudomonadota</taxon>
        <taxon>Alphaproteobacteria</taxon>
        <taxon>Hyphomicrobiales</taxon>
        <taxon>Pleomorphomonadaceae</taxon>
        <taxon>Pleomorphomonas</taxon>
    </lineage>
</organism>
<keyword evidence="6" id="KW-1185">Reference proteome</keyword>
<dbReference type="InterPro" id="IPR039384">
    <property type="entry name" value="HINT"/>
</dbReference>
<gene>
    <name evidence="5" type="ORF">CXZ10_03160</name>
</gene>
<evidence type="ECO:0000313" key="6">
    <source>
        <dbReference type="Proteomes" id="UP000233491"/>
    </source>
</evidence>
<dbReference type="GO" id="GO:0009117">
    <property type="term" value="P:nucleotide metabolic process"/>
    <property type="evidence" value="ECO:0007669"/>
    <property type="project" value="TreeGrafter"/>
</dbReference>
<dbReference type="Gene3D" id="3.30.428.10">
    <property type="entry name" value="HIT-like"/>
    <property type="match status" value="1"/>
</dbReference>
<protein>
    <submittedName>
        <fullName evidence="5">HIT family protein</fullName>
    </submittedName>
</protein>
<feature type="active site" description="Tele-AMP-histidine intermediate" evidence="1">
    <location>
        <position position="103"/>
    </location>
</feature>
<reference evidence="5 6" key="1">
    <citation type="submission" date="2017-12" db="EMBL/GenBank/DDBJ databases">
        <title>Anaerobic carbon monoxide metabolism by Pleomorphomonas carboxyditropha sp. nov., a new mesophilic hydrogenogenic carboxidotroph.</title>
        <authorList>
            <person name="Esquivel-Elizondo S."/>
            <person name="Krajmalnik-Brown R."/>
        </authorList>
    </citation>
    <scope>NUCLEOTIDE SEQUENCE [LARGE SCALE GENOMIC DNA]</scope>
    <source>
        <strain evidence="5 6">R5-392</strain>
    </source>
</reference>
<accession>A0A1I4QWV1</accession>
<dbReference type="EMBL" id="PJNW01000002">
    <property type="protein sequence ID" value="PKR90390.1"/>
    <property type="molecule type" value="Genomic_DNA"/>
</dbReference>
<dbReference type="CDD" id="cd01277">
    <property type="entry name" value="HINT_subgroup"/>
    <property type="match status" value="1"/>
</dbReference>
<sequence length="141" mass="15375">MTAYDVDNIFAKILRGDIPAYKVYEDDDVLAFMDVMPQSDGHTLILPKTPARNILDVEPDVLAKVIKVTQKIAKAAVKAFEADGAVIMQYNEAPAGQTVFHLHFHVVPRYLGVPLRPHTGKMADAALLTAHAEKLKAALAA</sequence>
<dbReference type="InterPro" id="IPR036265">
    <property type="entry name" value="HIT-like_sf"/>
</dbReference>
<proteinExistence type="predicted"/>
<dbReference type="PRINTS" id="PR00332">
    <property type="entry name" value="HISTRIAD"/>
</dbReference>
<dbReference type="PANTHER" id="PTHR46648:SF1">
    <property type="entry name" value="ADENOSINE 5'-MONOPHOSPHORAMIDASE HNT1"/>
    <property type="match status" value="1"/>
</dbReference>
<evidence type="ECO:0000256" key="2">
    <source>
        <dbReference type="PIRSR" id="PIRSR601310-3"/>
    </source>
</evidence>
<name>A0A1I4QWV1_9HYPH</name>